<dbReference type="Pfam" id="PF01753">
    <property type="entry name" value="zf-MYND"/>
    <property type="match status" value="1"/>
</dbReference>
<sequence length="456" mass="51829">MEIRDSHPDDPFSASIDDPKLLAALAAVPQNEQTPWTRNLSRAAAATEEGLKLFEDLGENKGMPVLFSLGDVPRVKASPALMRKLLKAFGRMFEAQRLSASVPPLVDPFSDGSRSWKGSQLIMLCRSLCQRSASKEDPWSLETAFEQQLKNLLIMIDDSQFCAVDCLMLQATSMDILHGQDVQAYTPPQFVMTMGLQLALRFFSKHLMPKYRQEWEPILKQHADVCWNDLDWEMFERLREAIQLGGRTKWLPGPLAIKWQMHYNNEAVERRPKDFSAYHAFGMMLLFQGHYTQAMPYLKKAVKYCGKDNIFERTYCLTALMSGIIMGGCGPTFRKSELLAAHKDFQDLIPSLKRFNLLPRILHVDAQLLENVQNMLDQYASLPASAQLPSFNLPNKPAQGPAPKEVKRCSNCSVKSTTHLNCPCRTARYCSKECQKLHWKAGHRDSCTNRQRAKKK</sequence>
<protein>
    <recommendedName>
        <fullName evidence="5">MYND-type domain-containing protein</fullName>
    </recommendedName>
</protein>
<evidence type="ECO:0000256" key="2">
    <source>
        <dbReference type="ARBA" id="ARBA00022771"/>
    </source>
</evidence>
<dbReference type="PROSITE" id="PS50865">
    <property type="entry name" value="ZF_MYND_2"/>
    <property type="match status" value="1"/>
</dbReference>
<dbReference type="InterPro" id="IPR002893">
    <property type="entry name" value="Znf_MYND"/>
</dbReference>
<organism evidence="6 7">
    <name type="scientific">Apatococcus lobatus</name>
    <dbReference type="NCBI Taxonomy" id="904363"/>
    <lineage>
        <taxon>Eukaryota</taxon>
        <taxon>Viridiplantae</taxon>
        <taxon>Chlorophyta</taxon>
        <taxon>core chlorophytes</taxon>
        <taxon>Trebouxiophyceae</taxon>
        <taxon>Chlorellales</taxon>
        <taxon>Chlorellaceae</taxon>
        <taxon>Apatococcus</taxon>
    </lineage>
</organism>
<keyword evidence="3" id="KW-0862">Zinc</keyword>
<dbReference type="SUPFAM" id="SSF48452">
    <property type="entry name" value="TPR-like"/>
    <property type="match status" value="1"/>
</dbReference>
<evidence type="ECO:0000256" key="3">
    <source>
        <dbReference type="ARBA" id="ARBA00022833"/>
    </source>
</evidence>
<evidence type="ECO:0000256" key="4">
    <source>
        <dbReference type="PROSITE-ProRule" id="PRU00134"/>
    </source>
</evidence>
<keyword evidence="2 4" id="KW-0863">Zinc-finger</keyword>
<dbReference type="AlphaFoldDB" id="A0AAW1S3C8"/>
<evidence type="ECO:0000313" key="7">
    <source>
        <dbReference type="Proteomes" id="UP001438707"/>
    </source>
</evidence>
<reference evidence="6 7" key="1">
    <citation type="journal article" date="2024" name="Nat. Commun.">
        <title>Phylogenomics reveals the evolutionary origins of lichenization in chlorophyte algae.</title>
        <authorList>
            <person name="Puginier C."/>
            <person name="Libourel C."/>
            <person name="Otte J."/>
            <person name="Skaloud P."/>
            <person name="Haon M."/>
            <person name="Grisel S."/>
            <person name="Petersen M."/>
            <person name="Berrin J.G."/>
            <person name="Delaux P.M."/>
            <person name="Dal Grande F."/>
            <person name="Keller J."/>
        </authorList>
    </citation>
    <scope>NUCLEOTIDE SEQUENCE [LARGE SCALE GENOMIC DNA]</scope>
    <source>
        <strain evidence="6 7">SAG 2145</strain>
    </source>
</reference>
<evidence type="ECO:0000259" key="5">
    <source>
        <dbReference type="PROSITE" id="PS50865"/>
    </source>
</evidence>
<gene>
    <name evidence="6" type="ORF">WJX74_007049</name>
</gene>
<dbReference type="SUPFAM" id="SSF144232">
    <property type="entry name" value="HIT/MYND zinc finger-like"/>
    <property type="match status" value="1"/>
</dbReference>
<name>A0AAW1S3C8_9CHLO</name>
<dbReference type="Gene3D" id="6.10.140.2220">
    <property type="match status" value="1"/>
</dbReference>
<keyword evidence="1" id="KW-0479">Metal-binding</keyword>
<comment type="caution">
    <text evidence="6">The sequence shown here is derived from an EMBL/GenBank/DDBJ whole genome shotgun (WGS) entry which is preliminary data.</text>
</comment>
<accession>A0AAW1S3C8</accession>
<keyword evidence="7" id="KW-1185">Reference proteome</keyword>
<dbReference type="GO" id="GO:0008270">
    <property type="term" value="F:zinc ion binding"/>
    <property type="evidence" value="ECO:0007669"/>
    <property type="project" value="UniProtKB-KW"/>
</dbReference>
<dbReference type="EMBL" id="JALJOS010000004">
    <property type="protein sequence ID" value="KAK9840294.1"/>
    <property type="molecule type" value="Genomic_DNA"/>
</dbReference>
<evidence type="ECO:0000256" key="1">
    <source>
        <dbReference type="ARBA" id="ARBA00022723"/>
    </source>
</evidence>
<evidence type="ECO:0000313" key="6">
    <source>
        <dbReference type="EMBL" id="KAK9840294.1"/>
    </source>
</evidence>
<dbReference type="InterPro" id="IPR011990">
    <property type="entry name" value="TPR-like_helical_dom_sf"/>
</dbReference>
<dbReference type="Proteomes" id="UP001438707">
    <property type="component" value="Unassembled WGS sequence"/>
</dbReference>
<feature type="domain" description="MYND-type" evidence="5">
    <location>
        <begin position="409"/>
        <end position="447"/>
    </location>
</feature>
<dbReference type="PROSITE" id="PS01360">
    <property type="entry name" value="ZF_MYND_1"/>
    <property type="match status" value="1"/>
</dbReference>
<proteinExistence type="predicted"/>